<gene>
    <name evidence="6" type="primary">LOC104601405</name>
</gene>
<feature type="domain" description="BHLH" evidence="4">
    <location>
        <begin position="730"/>
        <end position="779"/>
    </location>
</feature>
<evidence type="ECO:0000313" key="5">
    <source>
        <dbReference type="Proteomes" id="UP000189703"/>
    </source>
</evidence>
<dbReference type="InParanoid" id="A0A1U8AL04"/>
<dbReference type="eggNOG" id="ENOG502QSGF">
    <property type="taxonomic scope" value="Eukaryota"/>
</dbReference>
<feature type="compositionally biased region" description="Basic and acidic residues" evidence="3">
    <location>
        <begin position="731"/>
        <end position="745"/>
    </location>
</feature>
<dbReference type="PROSITE" id="PS50888">
    <property type="entry name" value="BHLH"/>
    <property type="match status" value="1"/>
</dbReference>
<name>A0A1U8AL04_NELNU</name>
<dbReference type="InterPro" id="IPR025610">
    <property type="entry name" value="MYC/MYB_N"/>
</dbReference>
<accession>A0A1U8AL04</accession>
<dbReference type="PANTHER" id="PTHR46196">
    <property type="entry name" value="TRANSCRIPTION FACTOR BHLH155-LIKE ISOFORM X1-RELATED"/>
    <property type="match status" value="1"/>
</dbReference>
<evidence type="ECO:0000313" key="6">
    <source>
        <dbReference type="RefSeq" id="XP_010263009.1"/>
    </source>
</evidence>
<feature type="region of interest" description="Disordered" evidence="3">
    <location>
        <begin position="408"/>
        <end position="468"/>
    </location>
</feature>
<feature type="compositionally biased region" description="Low complexity" evidence="3">
    <location>
        <begin position="424"/>
        <end position="434"/>
    </location>
</feature>
<dbReference type="GeneID" id="104601405"/>
<dbReference type="RefSeq" id="XP_010263009.1">
    <property type="nucleotide sequence ID" value="XM_010264707.2"/>
</dbReference>
<feature type="compositionally biased region" description="Low complexity" evidence="3">
    <location>
        <begin position="441"/>
        <end position="451"/>
    </location>
</feature>
<organism evidence="5 6">
    <name type="scientific">Nelumbo nucifera</name>
    <name type="common">Sacred lotus</name>
    <dbReference type="NCBI Taxonomy" id="4432"/>
    <lineage>
        <taxon>Eukaryota</taxon>
        <taxon>Viridiplantae</taxon>
        <taxon>Streptophyta</taxon>
        <taxon>Embryophyta</taxon>
        <taxon>Tracheophyta</taxon>
        <taxon>Spermatophyta</taxon>
        <taxon>Magnoliopsida</taxon>
        <taxon>Proteales</taxon>
        <taxon>Nelumbonaceae</taxon>
        <taxon>Nelumbo</taxon>
    </lineage>
</organism>
<proteinExistence type="predicted"/>
<evidence type="ECO:0000256" key="3">
    <source>
        <dbReference type="SAM" id="MobiDB-lite"/>
    </source>
</evidence>
<dbReference type="GO" id="GO:0046983">
    <property type="term" value="F:protein dimerization activity"/>
    <property type="evidence" value="ECO:0007669"/>
    <property type="project" value="InterPro"/>
</dbReference>
<dbReference type="GO" id="GO:0003700">
    <property type="term" value="F:DNA-binding transcription factor activity"/>
    <property type="evidence" value="ECO:0007669"/>
    <property type="project" value="InterPro"/>
</dbReference>
<keyword evidence="5" id="KW-1185">Reference proteome</keyword>
<dbReference type="FunCoup" id="A0A1U8AL04">
    <property type="interactions" value="2158"/>
</dbReference>
<sequence>MGLLLREALRFLCGVNRWSYAVFWKIGCRNPTLLVWEECYYEPARYSPESRLSQLGCQVDEVCSLVNKMTINNQIHVVGEGIVGRAAFTGTHLWILQGNCIGEGHPSEVLAEVHHQFLAGMQTIAVIPVLPHGVVQLGSTNVIMEDVGFVNSVKSLFLQIDGVPGSLLSDNYTKHEPSQDIGAVTSLGTHLSAESDANSSSKIEEFMQLIGDNYNNQQIPIFQASRLVGQSTHSLNTQAQENLQANTLSSQTPHNMTPAMTKPHSDLFRTNVLPASKVDLPLRSQADARATSAQVILSNQDAMLNQQSSAYNSRSGFNQKPIGDQSGVTSNGLALIEQQILSDGGLLEPENNGLSVPHGMDARLGSDRAVVLNSLKDSVLASLLGGCELPKAGNVLQTLISVPCRLAESNSSRPPQEGNRPQFVNSSNSRVVSVPSQANLSHSSGVLPSSSHHYHLTSDDEHNKTEFPAGQQGVDLFQALHLPSVHLENFSRCRPMPGFIDDCSTSGQKHDTGNSISQSVVCEDTCVLPALGEDLFDILGLDFKSKQAYGSWNDGPNSNRQSFNTDASTCTTQLDARSNFYSMNDGILESGIFSESGADHLLDAVVSKVHSSAKQNSDDNASCRTTLTKISSSSVPTESFTYSRVDQSDQRKVEMFGVPPPPSKPEIVGSSSFKSGCSKDNAGDSQVNSFYRSPMSLWVEDGNNLKRENSFSNAHSKRPDEVGKPNRKRLRPGESPRPRPKDRQMIQDRVKELREIVPNGSKCSIDALLERTIKHMLFLQSVTKHADKLKQTGESKIINKEGGLLLKDNFEGGATWAFEVGSHSMICPIIVEDLNPPRQMLVEMLCEERGLFLEIADIIRGLGLTILKGVMEARNDKVWARFAVEANRDVTRVEIFLSLVSLLEQTVKNGSIPAKGIDNGTMIAHNNFHQASIPATGRGDGLQ</sequence>
<feature type="region of interest" description="Disordered" evidence="3">
    <location>
        <begin position="708"/>
        <end position="745"/>
    </location>
</feature>
<dbReference type="PANTHER" id="PTHR46196:SF4">
    <property type="entry name" value="TRANSCRIPTION FACTOR LHW"/>
    <property type="match status" value="1"/>
</dbReference>
<feature type="compositionally biased region" description="Basic and acidic residues" evidence="3">
    <location>
        <begin position="456"/>
        <end position="465"/>
    </location>
</feature>
<evidence type="ECO:0000256" key="1">
    <source>
        <dbReference type="ARBA" id="ARBA00023015"/>
    </source>
</evidence>
<keyword evidence="1" id="KW-0805">Transcription regulation</keyword>
<protein>
    <submittedName>
        <fullName evidence="6">Transcription factor LHW-like</fullName>
    </submittedName>
</protein>
<dbReference type="OrthoDB" id="1883654at2759"/>
<reference evidence="6" key="1">
    <citation type="submission" date="2025-08" db="UniProtKB">
        <authorList>
            <consortium name="RefSeq"/>
        </authorList>
    </citation>
    <scope>IDENTIFICATION</scope>
</reference>
<dbReference type="KEGG" id="nnu:104601405"/>
<dbReference type="Pfam" id="PF14215">
    <property type="entry name" value="bHLH-MYC_N"/>
    <property type="match status" value="1"/>
</dbReference>
<dbReference type="AlphaFoldDB" id="A0A1U8AL04"/>
<evidence type="ECO:0000259" key="4">
    <source>
        <dbReference type="PROSITE" id="PS50888"/>
    </source>
</evidence>
<dbReference type="InterPro" id="IPR043561">
    <property type="entry name" value="LHW-like"/>
</dbReference>
<dbReference type="CDD" id="cd18915">
    <property type="entry name" value="bHLH_AtLHW_like"/>
    <property type="match status" value="1"/>
</dbReference>
<keyword evidence="2" id="KW-0804">Transcription</keyword>
<evidence type="ECO:0000256" key="2">
    <source>
        <dbReference type="ARBA" id="ARBA00023163"/>
    </source>
</evidence>
<dbReference type="Pfam" id="PF23176">
    <property type="entry name" value="bHLH_LHW"/>
    <property type="match status" value="1"/>
</dbReference>
<dbReference type="InterPro" id="IPR011598">
    <property type="entry name" value="bHLH_dom"/>
</dbReference>
<dbReference type="Proteomes" id="UP000189703">
    <property type="component" value="Unplaced"/>
</dbReference>
<dbReference type="OMA" id="GHCERTS"/>
<dbReference type="GO" id="GO:0006355">
    <property type="term" value="P:regulation of DNA-templated transcription"/>
    <property type="evidence" value="ECO:0000318"/>
    <property type="project" value="GO_Central"/>
</dbReference>
<feature type="region of interest" description="Disordered" evidence="3">
    <location>
        <begin position="657"/>
        <end position="681"/>
    </location>
</feature>